<protein>
    <submittedName>
        <fullName evidence="1">Uncharacterized protein</fullName>
    </submittedName>
</protein>
<proteinExistence type="predicted"/>
<sequence length="47" mass="5180">MRTPAQAMFAVADTVEELEPLLPAELYEVAAKPSSPPRRRRISASEP</sequence>
<accession>A0A7W7CQI0</accession>
<dbReference type="Proteomes" id="UP000542742">
    <property type="component" value="Unassembled WGS sequence"/>
</dbReference>
<dbReference type="AlphaFoldDB" id="A0A7W7CQI0"/>
<keyword evidence="2" id="KW-1185">Reference proteome</keyword>
<organism evidence="1 2">
    <name type="scientific">Paractinoplanes abujensis</name>
    <dbReference type="NCBI Taxonomy" id="882441"/>
    <lineage>
        <taxon>Bacteria</taxon>
        <taxon>Bacillati</taxon>
        <taxon>Actinomycetota</taxon>
        <taxon>Actinomycetes</taxon>
        <taxon>Micromonosporales</taxon>
        <taxon>Micromonosporaceae</taxon>
        <taxon>Paractinoplanes</taxon>
    </lineage>
</organism>
<name>A0A7W7CQI0_9ACTN</name>
<dbReference type="RefSeq" id="WP_184951529.1">
    <property type="nucleotide sequence ID" value="NZ_BOMC01000063.1"/>
</dbReference>
<gene>
    <name evidence="1" type="ORF">BKA14_002999</name>
</gene>
<reference evidence="1 2" key="1">
    <citation type="submission" date="2020-08" db="EMBL/GenBank/DDBJ databases">
        <title>Sequencing the genomes of 1000 actinobacteria strains.</title>
        <authorList>
            <person name="Klenk H.-P."/>
        </authorList>
    </citation>
    <scope>NUCLEOTIDE SEQUENCE [LARGE SCALE GENOMIC DNA]</scope>
    <source>
        <strain evidence="1 2">DSM 45518</strain>
    </source>
</reference>
<evidence type="ECO:0000313" key="1">
    <source>
        <dbReference type="EMBL" id="MBB4692851.1"/>
    </source>
</evidence>
<evidence type="ECO:0000313" key="2">
    <source>
        <dbReference type="Proteomes" id="UP000542742"/>
    </source>
</evidence>
<comment type="caution">
    <text evidence="1">The sequence shown here is derived from an EMBL/GenBank/DDBJ whole genome shotgun (WGS) entry which is preliminary data.</text>
</comment>
<dbReference type="EMBL" id="JACHMF010000001">
    <property type="protein sequence ID" value="MBB4692851.1"/>
    <property type="molecule type" value="Genomic_DNA"/>
</dbReference>